<dbReference type="GO" id="GO:0005085">
    <property type="term" value="F:guanyl-nucleotide exchange factor activity"/>
    <property type="evidence" value="ECO:0007669"/>
    <property type="project" value="UniProtKB-KW"/>
</dbReference>
<dbReference type="GeneTree" id="ENSGT00940000155385"/>
<evidence type="ECO:0000313" key="6">
    <source>
        <dbReference type="Ensembl" id="ENSMSIP00000033573.1"/>
    </source>
</evidence>
<dbReference type="SMART" id="SM00568">
    <property type="entry name" value="GRAM"/>
    <property type="match status" value="1"/>
</dbReference>
<dbReference type="Ensembl" id="ENSMSIT00000042296.1">
    <property type="protein sequence ID" value="ENSMSIP00000033573.1"/>
    <property type="gene ID" value="ENSMSIG00000027962.1"/>
</dbReference>
<dbReference type="PANTHER" id="PTHR10807">
    <property type="entry name" value="MYOTUBULARIN-RELATED"/>
    <property type="match status" value="1"/>
</dbReference>
<dbReference type="InterPro" id="IPR010569">
    <property type="entry name" value="Myotubularin-like_Pase_dom"/>
</dbReference>
<dbReference type="SMART" id="SM00800">
    <property type="entry name" value="uDENN"/>
    <property type="match status" value="1"/>
</dbReference>
<dbReference type="InterPro" id="IPR004182">
    <property type="entry name" value="GRAM"/>
</dbReference>
<feature type="domain" description="UDENN" evidence="4">
    <location>
        <begin position="7"/>
        <end position="427"/>
    </location>
</feature>
<proteinExistence type="inferred from homology"/>
<sequence length="1840" mass="206656">MARLADYFIVVGYDHEKPAGPGEGLGKIIQRFPQQDWDDTPFPQGIELFCQPGGWHLSRERKQPTFFVVVLTDIDSDRHYCSCLTFYEAEINLQGTKKEEIEGEEVSGLIQPAEVFAPKSLVLVSRLDYPEIFRACLGLIYTVYVDSMSVSLESLIANLCACLVPAAGGSQKLFSLGAGDRQLIQTPLHDSLPVTGTSVALLFQQLGIQNVLNLFCAVLTENKVLFHSASFQRLSDACRALEALMFPLKYSYPYIPILPAQLLEVLSSPTPFIIGVHSIFKTDVHELLDVIIADLDGGTIKIPECIHLSSLPEPLLHQTQSALSLILHPDLEVADHAFPPPRTALSHSKMLDKEVRAVFLRLFAQLFQGYRSCLQLIRIHAEPVIHFHKTAFLGQRGLVENDFLTKVLNGMAFAGFVSERGPPYRACDLFDELVAFEVERIKVEEKNPLKMIKHIRELAEQLFKNENPNPHMAFQKVPRPTEGSHLRVHILPFPKINEARVQELIQENLAKNQNAPPATRIEKKCVVPAGPPVVSIMEKVITVFNSAQRLEVVRNCISFIFENKTLETEKTLPAALRALKGKAARQCLTDELGLHVQQNRAILDHQQFDYIIRMMNCTLQDCSSLEEYNIAAALLPLTSAFYRKLAPGVSQFAYTCVQDHPIWTNQQFWETTFYNAVQEQVRSLYLSAKDDNHIPHLKQKLPDGQPQEKTAMDLAAEQLRLWPTLSKSTQQELVQHEESTVFSQAIHFANLMVNLLVPLDTSKNKLLRASAPGDWESGSNSIVTNSIAGSVAESYDTESGFEDSENSDVANSVVRFIARFIDKVCTESGVTQDHIRSLHCMIPGIVAMHIETLEAVHRESRRLPPIQKPKILRPALLPGEEIVCEGLRVLLDPDGREEATGGLLGGPQLLPAEGALFLTTYRILFRGTPHDQLVGEQTVVRSFPIASITKEKKITMQNQLQQNMQEGLQITSASFQLIKVAFDEEVSPEVVDIFKKQLMKFRYPQSIFSTFAFAAGQTTPQIILPKQKEKNTSFRTFSKTIVKGAKKAGKMTIGRQYLLKKRTGTIVEERVNRPGWNEEDDISVSDDSELPTSTTLKASEKSTMEQLVEKACFRDYQRLGLGTISGNSSRSKPEYFRVTASNRLYSLCRSYPGLLVIPQAVQDSSLPRVARCYRHNRLPVVCWKNSRSGTLLLRSGGFHGKGVVGLFKSQNSPQAVSTSSLESSSSIEQEKYLQALLTAVIVHQKLRGSSTLTVRPALALSPGTERRSSRMSTVLKQVVPGHLDVNPSNSFARGGVWASLRSSTRLISSPTSFIDVGARLAGKDHSASFSNSTYLQNQLLKRQAALYIFGEKSQLRSSKVEFAFNCEFVPVEFHEIRQVKASFKKLMRACIPSTIPTDSEVTFLKALEDSEWFPQLHRIMQLAVVVSEVLENGSSVWVCLEEGWDITTQVTSLAQLLSDPFYRTIEGFRMLVEKEWLSFGHKFSQRSSLALNSQGGGFAPIFLQFLDCVHQVHNQYPTEFEFNLYYLKFLAFHYVSNRFKTFLLDSDYERLEHGTLFDDKGDKHAKKGVCIWECIDKMHTRSPIFFNYLYSPVEVEALKPNVNVSSLKKWDYYTEETLSAGPSYDWMMLTPKHFPYEESDVAGGAGPQSQRKTVWPCYDDVTCSQPDALTRLFSEIEKLEHKLNQTPERWHQLWEKVTTDLKEEPRTAHSLRHSAGSPGIASTNAPSYQKRPALHPLHRGLGEDQSTTTAPSNGVEHRAATLYSQYTSKTDENRSFEGTLYKRGALLKGWKPRWFVLDVTKHQVRPKDTARPGLAAYLSHSLLTPASPMHMVALVGPKHS</sequence>
<dbReference type="FunFam" id="3.40.50.11500:FF:000006">
    <property type="entry name" value="SET binding factor 2"/>
    <property type="match status" value="1"/>
</dbReference>
<dbReference type="Gene3D" id="2.30.29.30">
    <property type="entry name" value="Pleckstrin-homology domain (PH domain)/Phosphotyrosine-binding domain (PTB)"/>
    <property type="match status" value="2"/>
</dbReference>
<dbReference type="Proteomes" id="UP000694415">
    <property type="component" value="Unplaced"/>
</dbReference>
<dbReference type="PANTHER" id="PTHR10807:SF4">
    <property type="entry name" value="MYOTUBULARIN-RELATED PROTEIN 13"/>
    <property type="match status" value="1"/>
</dbReference>
<evidence type="ECO:0000256" key="2">
    <source>
        <dbReference type="ARBA" id="ARBA00022658"/>
    </source>
</evidence>
<feature type="domain" description="Myotubularin phosphatase" evidence="5">
    <location>
        <begin position="1106"/>
        <end position="1614"/>
    </location>
</feature>
<dbReference type="InterPro" id="IPR005113">
    <property type="entry name" value="uDENN_dom"/>
</dbReference>
<feature type="region of interest" description="Disordered" evidence="3">
    <location>
        <begin position="1704"/>
        <end position="1734"/>
    </location>
</feature>
<dbReference type="InterPro" id="IPR037823">
    <property type="entry name" value="MTMR13_PH-GRAM"/>
</dbReference>
<dbReference type="GO" id="GO:0016020">
    <property type="term" value="C:membrane"/>
    <property type="evidence" value="ECO:0007669"/>
    <property type="project" value="TreeGrafter"/>
</dbReference>
<accession>A0A8C6I8P6</accession>
<evidence type="ECO:0000313" key="7">
    <source>
        <dbReference type="Proteomes" id="UP000694415"/>
    </source>
</evidence>
<dbReference type="SMART" id="SM00801">
    <property type="entry name" value="dDENN"/>
    <property type="match status" value="1"/>
</dbReference>
<dbReference type="Gene3D" id="3.30.450.200">
    <property type="match status" value="1"/>
</dbReference>
<name>A0A8C6I8P6_MUSSI</name>
<dbReference type="CDD" id="cd13339">
    <property type="entry name" value="PH-GRAM_MTMR13"/>
    <property type="match status" value="1"/>
</dbReference>
<dbReference type="Gene3D" id="3.40.50.11500">
    <property type="match status" value="1"/>
</dbReference>
<keyword evidence="7" id="KW-1185">Reference proteome</keyword>
<dbReference type="Pfam" id="PF02893">
    <property type="entry name" value="GRAM"/>
    <property type="match status" value="1"/>
</dbReference>
<dbReference type="Pfam" id="PF02141">
    <property type="entry name" value="DENN"/>
    <property type="match status" value="1"/>
</dbReference>
<dbReference type="SUPFAM" id="SSF52799">
    <property type="entry name" value="(Phosphotyrosine protein) phosphatases II"/>
    <property type="match status" value="1"/>
</dbReference>
<dbReference type="PROSITE" id="PS50211">
    <property type="entry name" value="DENN"/>
    <property type="match status" value="1"/>
</dbReference>
<dbReference type="Pfam" id="PF03456">
    <property type="entry name" value="uDENN"/>
    <property type="match status" value="1"/>
</dbReference>
<evidence type="ECO:0000256" key="1">
    <source>
        <dbReference type="ARBA" id="ARBA00007471"/>
    </source>
</evidence>
<evidence type="ECO:0000256" key="3">
    <source>
        <dbReference type="SAM" id="MobiDB-lite"/>
    </source>
</evidence>
<dbReference type="InterPro" id="IPR022096">
    <property type="entry name" value="SBF1/SBF2"/>
</dbReference>
<evidence type="ECO:0000259" key="4">
    <source>
        <dbReference type="PROSITE" id="PS50211"/>
    </source>
</evidence>
<dbReference type="InterPro" id="IPR005112">
    <property type="entry name" value="dDENN_dom"/>
</dbReference>
<evidence type="ECO:0000259" key="5">
    <source>
        <dbReference type="PROSITE" id="PS51339"/>
    </source>
</evidence>
<dbReference type="SMART" id="SM00799">
    <property type="entry name" value="DENN"/>
    <property type="match status" value="1"/>
</dbReference>
<reference evidence="6" key="1">
    <citation type="submission" date="2025-08" db="UniProtKB">
        <authorList>
            <consortium name="Ensembl"/>
        </authorList>
    </citation>
    <scope>IDENTIFICATION</scope>
</reference>
<dbReference type="InterPro" id="IPR030564">
    <property type="entry name" value="Myotubularin"/>
</dbReference>
<dbReference type="Pfam" id="PF06602">
    <property type="entry name" value="Myotub-related"/>
    <property type="match status" value="1"/>
</dbReference>
<protein>
    <submittedName>
        <fullName evidence="6">SET binding factor 2</fullName>
    </submittedName>
</protein>
<dbReference type="InterPro" id="IPR043153">
    <property type="entry name" value="DENN_C"/>
</dbReference>
<keyword evidence="2" id="KW-0344">Guanine-nucleotide releasing factor</keyword>
<dbReference type="SUPFAM" id="SSF50729">
    <property type="entry name" value="PH domain-like"/>
    <property type="match status" value="2"/>
</dbReference>
<comment type="similarity">
    <text evidence="1">Belongs to the protein-tyrosine phosphatase family. Non-receptor class myotubularin subfamily.</text>
</comment>
<dbReference type="Pfam" id="PF12335">
    <property type="entry name" value="SBF2"/>
    <property type="match status" value="1"/>
</dbReference>
<organism evidence="6 7">
    <name type="scientific">Mus spicilegus</name>
    <name type="common">Mound-building mouse</name>
    <dbReference type="NCBI Taxonomy" id="10103"/>
    <lineage>
        <taxon>Eukaryota</taxon>
        <taxon>Metazoa</taxon>
        <taxon>Chordata</taxon>
        <taxon>Craniata</taxon>
        <taxon>Vertebrata</taxon>
        <taxon>Euteleostomi</taxon>
        <taxon>Mammalia</taxon>
        <taxon>Eutheria</taxon>
        <taxon>Euarchontoglires</taxon>
        <taxon>Glires</taxon>
        <taxon>Rodentia</taxon>
        <taxon>Myomorpha</taxon>
        <taxon>Muroidea</taxon>
        <taxon>Muridae</taxon>
        <taxon>Murinae</taxon>
        <taxon>Mus</taxon>
        <taxon>Mus</taxon>
    </lineage>
</organism>
<dbReference type="InterPro" id="IPR037516">
    <property type="entry name" value="Tripartite_DENN"/>
</dbReference>
<dbReference type="GO" id="GO:0005737">
    <property type="term" value="C:cytoplasm"/>
    <property type="evidence" value="ECO:0007669"/>
    <property type="project" value="TreeGrafter"/>
</dbReference>
<dbReference type="PROSITE" id="PS51339">
    <property type="entry name" value="PPASE_MYOTUBULARIN"/>
    <property type="match status" value="1"/>
</dbReference>
<dbReference type="InterPro" id="IPR029021">
    <property type="entry name" value="Prot-tyrosine_phosphatase-like"/>
</dbReference>
<dbReference type="InterPro" id="IPR001194">
    <property type="entry name" value="cDENN_dom"/>
</dbReference>
<reference evidence="6" key="2">
    <citation type="submission" date="2025-09" db="UniProtKB">
        <authorList>
            <consortium name="Ensembl"/>
        </authorList>
    </citation>
    <scope>IDENTIFICATION</scope>
</reference>
<dbReference type="FunFam" id="3.30.450.200:FF:000004">
    <property type="entry name" value="SET binding factor 2"/>
    <property type="match status" value="1"/>
</dbReference>
<dbReference type="InterPro" id="IPR011993">
    <property type="entry name" value="PH-like_dom_sf"/>
</dbReference>